<name>A0ABN7L3G2_9BACT</name>
<dbReference type="GO" id="GO:0016301">
    <property type="term" value="F:kinase activity"/>
    <property type="evidence" value="ECO:0007669"/>
    <property type="project" value="UniProtKB-KW"/>
</dbReference>
<gene>
    <name evidence="2" type="ORF">NSPZN2_100245</name>
</gene>
<reference evidence="2 3" key="1">
    <citation type="submission" date="2021-02" db="EMBL/GenBank/DDBJ databases">
        <authorList>
            <person name="Han P."/>
        </authorList>
    </citation>
    <scope>NUCLEOTIDE SEQUENCE [LARGE SCALE GENOMIC DNA]</scope>
    <source>
        <strain evidence="2">Candidatus Nitrospira sp. ZN2</strain>
    </source>
</reference>
<dbReference type="InterPro" id="IPR013976">
    <property type="entry name" value="HDOD"/>
</dbReference>
<accession>A0ABN7L3G2</accession>
<dbReference type="PROSITE" id="PS51833">
    <property type="entry name" value="HDOD"/>
    <property type="match status" value="1"/>
</dbReference>
<dbReference type="InterPro" id="IPR052340">
    <property type="entry name" value="RNase_Y/CdgJ"/>
</dbReference>
<dbReference type="Gene3D" id="1.10.3210.10">
    <property type="entry name" value="Hypothetical protein af1432"/>
    <property type="match status" value="1"/>
</dbReference>
<organism evidence="2 3">
    <name type="scientific">Nitrospira defluvii</name>
    <dbReference type="NCBI Taxonomy" id="330214"/>
    <lineage>
        <taxon>Bacteria</taxon>
        <taxon>Pseudomonadati</taxon>
        <taxon>Nitrospirota</taxon>
        <taxon>Nitrospiria</taxon>
        <taxon>Nitrospirales</taxon>
        <taxon>Nitrospiraceae</taxon>
        <taxon>Nitrospira</taxon>
    </lineage>
</organism>
<evidence type="ECO:0000313" key="3">
    <source>
        <dbReference type="Proteomes" id="UP000675880"/>
    </source>
</evidence>
<dbReference type="SUPFAM" id="SSF109604">
    <property type="entry name" value="HD-domain/PDEase-like"/>
    <property type="match status" value="1"/>
</dbReference>
<sequence>MASAQELVQSCSNVFTLPEIYFRVRDVVDNPDSTMDDLARVLKMDPGISARMLKIVNSPLYGFPKQVDTVTRAVNLLGMQAVRDLVTATTVGRSFSGMTVQIMDLSAYWRKSVLCALMAGKIAKACGIEDSERFFIEGLLRDIGHLVLYQTIPERAQSALIEAGNLGEPLAEVEQSNFGCDFTEVGAELIHSWGMPIQIEQAIRHQLAPEEAGDYALHASMVHLAGAVVDHEELHPAQAPQDVSFRAAALQATNFKAEERPALLKEATEQLQETVKLFSPVAMAA</sequence>
<dbReference type="PANTHER" id="PTHR33525">
    <property type="match status" value="1"/>
</dbReference>
<evidence type="ECO:0000313" key="2">
    <source>
        <dbReference type="EMBL" id="CAE6728747.1"/>
    </source>
</evidence>
<dbReference type="Proteomes" id="UP000675880">
    <property type="component" value="Unassembled WGS sequence"/>
</dbReference>
<comment type="caution">
    <text evidence="2">The sequence shown here is derived from an EMBL/GenBank/DDBJ whole genome shotgun (WGS) entry which is preliminary data.</text>
</comment>
<keyword evidence="2" id="KW-0418">Kinase</keyword>
<protein>
    <submittedName>
        <fullName evidence="2">Histidine kinase</fullName>
    </submittedName>
</protein>
<dbReference type="EMBL" id="CAJNBJ010000002">
    <property type="protein sequence ID" value="CAE6728747.1"/>
    <property type="molecule type" value="Genomic_DNA"/>
</dbReference>
<keyword evidence="3" id="KW-1185">Reference proteome</keyword>
<dbReference type="Pfam" id="PF08668">
    <property type="entry name" value="HDOD"/>
    <property type="match status" value="1"/>
</dbReference>
<keyword evidence="2" id="KW-0808">Transferase</keyword>
<dbReference type="RefSeq" id="WP_213041606.1">
    <property type="nucleotide sequence ID" value="NZ_CAJNBJ010000002.1"/>
</dbReference>
<dbReference type="PANTHER" id="PTHR33525:SF3">
    <property type="entry name" value="RIBONUCLEASE Y"/>
    <property type="match status" value="1"/>
</dbReference>
<feature type="domain" description="HDOD" evidence="1">
    <location>
        <begin position="14"/>
        <end position="209"/>
    </location>
</feature>
<proteinExistence type="predicted"/>
<evidence type="ECO:0000259" key="1">
    <source>
        <dbReference type="PROSITE" id="PS51833"/>
    </source>
</evidence>